<dbReference type="PANTHER" id="PTHR42194">
    <property type="entry name" value="UPF0276 PROTEIN HI_1600"/>
    <property type="match status" value="1"/>
</dbReference>
<evidence type="ECO:0000313" key="2">
    <source>
        <dbReference type="EMBL" id="NBG94676.1"/>
    </source>
</evidence>
<dbReference type="PANTHER" id="PTHR42194:SF1">
    <property type="entry name" value="UPF0276 PROTEIN HI_1600"/>
    <property type="match status" value="1"/>
</dbReference>
<protein>
    <submittedName>
        <fullName evidence="2">DUF692 family protein</fullName>
    </submittedName>
</protein>
<comment type="caution">
    <text evidence="2">The sequence shown here is derived from an EMBL/GenBank/DDBJ whole genome shotgun (WGS) entry which is preliminary data.</text>
</comment>
<dbReference type="RefSeq" id="WP_160586732.1">
    <property type="nucleotide sequence ID" value="NZ_BMHN01000001.1"/>
</dbReference>
<sequence>MAPVPPQGAADQPLGSSGHSTFAQHDVLPASAGISLKPSHYATILSDGAHTDYFEVHAENYFGCGGAPHRYLTAIRERHALSIHGIGLSLGGAGALDADHLARLQGLIDRYEPALVSEHLAWCASGGAYFNDLLPVALTNEALNTVCRHVSQTQDVLGRQILVENPANYLAFEVSDIPETEFLSEMAARTGCGLLLDINNVVVSAHNLKFDAGSYLNAFPMVLVREVHLAGHADDRRGAAHLKIDDHGSAPGSEVWNLYRSVIAQNGPVPTTIEWDRDVPPLADLEREAQTARSILQGAEGAVEAAGRGA</sequence>
<dbReference type="InterPro" id="IPR007801">
    <property type="entry name" value="MbnB/TglH/ChrH"/>
</dbReference>
<dbReference type="OrthoDB" id="9763101at2"/>
<dbReference type="SUPFAM" id="SSF51658">
    <property type="entry name" value="Xylose isomerase-like"/>
    <property type="match status" value="1"/>
</dbReference>
<proteinExistence type="predicted"/>
<dbReference type="Proteomes" id="UP000470384">
    <property type="component" value="Unassembled WGS sequence"/>
</dbReference>
<dbReference type="InterPro" id="IPR036237">
    <property type="entry name" value="Xyl_isomerase-like_sf"/>
</dbReference>
<accession>A0A845Q969</accession>
<dbReference type="GeneID" id="300653664"/>
<reference evidence="2 3" key="1">
    <citation type="journal article" date="2016" name="Int. J. Syst. Evol. Microbiol.">
        <title>Pyruvatibacter mobilis gen. nov., sp. nov., a marine bacterium from the culture broth of Picochlorum sp. 122.</title>
        <authorList>
            <person name="Wang G."/>
            <person name="Tang M."/>
            <person name="Wu H."/>
            <person name="Dai S."/>
            <person name="Li T."/>
            <person name="Chen C."/>
            <person name="He H."/>
            <person name="Fan J."/>
            <person name="Xiang W."/>
            <person name="Li X."/>
        </authorList>
    </citation>
    <scope>NUCLEOTIDE SEQUENCE [LARGE SCALE GENOMIC DNA]</scope>
    <source>
        <strain evidence="2 3">GYP-11</strain>
    </source>
</reference>
<dbReference type="Pfam" id="PF05114">
    <property type="entry name" value="MbnB_TglH_ChrH"/>
    <property type="match status" value="1"/>
</dbReference>
<keyword evidence="3" id="KW-1185">Reference proteome</keyword>
<dbReference type="EMBL" id="WXYQ01000001">
    <property type="protein sequence ID" value="NBG94676.1"/>
    <property type="molecule type" value="Genomic_DNA"/>
</dbReference>
<dbReference type="AlphaFoldDB" id="A0A845Q969"/>
<feature type="region of interest" description="Disordered" evidence="1">
    <location>
        <begin position="1"/>
        <end position="21"/>
    </location>
</feature>
<organism evidence="2 3">
    <name type="scientific">Pyruvatibacter mobilis</name>
    <dbReference type="NCBI Taxonomy" id="1712261"/>
    <lineage>
        <taxon>Bacteria</taxon>
        <taxon>Pseudomonadati</taxon>
        <taxon>Pseudomonadota</taxon>
        <taxon>Alphaproteobacteria</taxon>
        <taxon>Hyphomicrobiales</taxon>
        <taxon>Parvibaculaceae</taxon>
        <taxon>Pyruvatibacter</taxon>
    </lineage>
</organism>
<dbReference type="Gene3D" id="3.20.20.150">
    <property type="entry name" value="Divalent-metal-dependent TIM barrel enzymes"/>
    <property type="match status" value="1"/>
</dbReference>
<gene>
    <name evidence="2" type="ORF">GTQ45_02905</name>
</gene>
<evidence type="ECO:0000313" key="3">
    <source>
        <dbReference type="Proteomes" id="UP000470384"/>
    </source>
</evidence>
<evidence type="ECO:0000256" key="1">
    <source>
        <dbReference type="SAM" id="MobiDB-lite"/>
    </source>
</evidence>
<name>A0A845Q969_9HYPH</name>
<dbReference type="NCBIfam" id="NF003818">
    <property type="entry name" value="PRK05409.1"/>
    <property type="match status" value="1"/>
</dbReference>